<dbReference type="Proteomes" id="UP000076154">
    <property type="component" value="Unassembled WGS sequence"/>
</dbReference>
<accession>A0A369J2E9</accession>
<sequence>MSRPPSPNSMAYQSVPSQHSYSSDPPLQSLLPAPRAFIPLLINKLKLDPSYTNELFAFLEVAFFMTDDQLRAELFKLAVEFRTYHALTTYQANYTPIKETLEQADIKNACRTVVWDPTRTDYTNPAVVEAALAHLKSNSKTNAFKGYFDSLTQARSDALKSQVGLDASYIKGNFRTLIKQGILGDGSDSPTCLTDNVSEGARKFLQPSPNVQHAFHILIVRAFARANSGLLQDSNVATDRTSDHEDVPATPAPATRRKLKKRKLTGSAARGSDFATRLTFFFAEKEDLWGNDIAVGGWKGFIDQAIKDEERNHYDDEMPLIPRRPSLPALTPITNHPAAAQASAASPAYMPQPEYSFSGCAAVASPVMPHMLSPMMGSSSGPRALPSMLAMPQAMAASSFFGTTLSHYDPVHSAAERQDGWSTSG</sequence>
<comment type="caution">
    <text evidence="2">The sequence shown here is derived from an EMBL/GenBank/DDBJ whole genome shotgun (WGS) entry which is preliminary data.</text>
</comment>
<reference evidence="2" key="1">
    <citation type="submission" date="2018-04" db="EMBL/GenBank/DDBJ databases">
        <title>Whole genome sequencing of Hypsizygus marmoreus.</title>
        <authorList>
            <person name="Choi I.-G."/>
            <person name="Min B."/>
            <person name="Kim J.-G."/>
            <person name="Kim S."/>
            <person name="Oh Y.-L."/>
            <person name="Kong W.-S."/>
            <person name="Park H."/>
            <person name="Jeong J."/>
            <person name="Song E.-S."/>
        </authorList>
    </citation>
    <scope>NUCLEOTIDE SEQUENCE [LARGE SCALE GENOMIC DNA]</scope>
    <source>
        <strain evidence="2">51987-8</strain>
    </source>
</reference>
<feature type="region of interest" description="Disordered" evidence="1">
    <location>
        <begin position="235"/>
        <end position="266"/>
    </location>
</feature>
<feature type="compositionally biased region" description="Polar residues" evidence="1">
    <location>
        <begin position="8"/>
        <end position="24"/>
    </location>
</feature>
<feature type="region of interest" description="Disordered" evidence="1">
    <location>
        <begin position="1"/>
        <end position="24"/>
    </location>
</feature>
<organism evidence="2 3">
    <name type="scientific">Hypsizygus marmoreus</name>
    <name type="common">White beech mushroom</name>
    <name type="synonym">Agaricus marmoreus</name>
    <dbReference type="NCBI Taxonomy" id="39966"/>
    <lineage>
        <taxon>Eukaryota</taxon>
        <taxon>Fungi</taxon>
        <taxon>Dikarya</taxon>
        <taxon>Basidiomycota</taxon>
        <taxon>Agaricomycotina</taxon>
        <taxon>Agaricomycetes</taxon>
        <taxon>Agaricomycetidae</taxon>
        <taxon>Agaricales</taxon>
        <taxon>Tricholomatineae</taxon>
        <taxon>Lyophyllaceae</taxon>
        <taxon>Hypsizygus</taxon>
    </lineage>
</organism>
<dbReference type="EMBL" id="LUEZ02000129">
    <property type="protein sequence ID" value="RDB16191.1"/>
    <property type="molecule type" value="Genomic_DNA"/>
</dbReference>
<protein>
    <submittedName>
        <fullName evidence="2">Uncharacterized protein</fullName>
    </submittedName>
</protein>
<dbReference type="AlphaFoldDB" id="A0A369J2E9"/>
<evidence type="ECO:0000256" key="1">
    <source>
        <dbReference type="SAM" id="MobiDB-lite"/>
    </source>
</evidence>
<dbReference type="OrthoDB" id="3007288at2759"/>
<dbReference type="InParanoid" id="A0A369J2E9"/>
<proteinExistence type="predicted"/>
<keyword evidence="3" id="KW-1185">Reference proteome</keyword>
<dbReference type="STRING" id="39966.A0A369J2E9"/>
<evidence type="ECO:0000313" key="2">
    <source>
        <dbReference type="EMBL" id="RDB16191.1"/>
    </source>
</evidence>
<name>A0A369J2E9_HYPMA</name>
<gene>
    <name evidence="2" type="ORF">Hypma_003109</name>
</gene>
<evidence type="ECO:0000313" key="3">
    <source>
        <dbReference type="Proteomes" id="UP000076154"/>
    </source>
</evidence>
<feature type="compositionally biased region" description="Basic residues" evidence="1">
    <location>
        <begin position="255"/>
        <end position="264"/>
    </location>
</feature>